<evidence type="ECO:0000259" key="2">
    <source>
        <dbReference type="PROSITE" id="PS50030"/>
    </source>
</evidence>
<dbReference type="GO" id="GO:0031397">
    <property type="term" value="P:negative regulation of protein ubiquitination"/>
    <property type="evidence" value="ECO:0007669"/>
    <property type="project" value="TreeGrafter"/>
</dbReference>
<dbReference type="PANTHER" id="PTHR46340:SF1">
    <property type="entry name" value="UBX DOMAIN-CONTAINING PROTEIN 1"/>
    <property type="match status" value="1"/>
</dbReference>
<dbReference type="CDD" id="cd14302">
    <property type="entry name" value="UBA_UBXN1"/>
    <property type="match status" value="1"/>
</dbReference>
<proteinExistence type="predicted"/>
<evidence type="ECO:0000313" key="3">
    <source>
        <dbReference type="Ensembl" id="ENSSRHP00000020975.1"/>
    </source>
</evidence>
<dbReference type="Ensembl" id="ENSSRHT00000021637.1">
    <property type="protein sequence ID" value="ENSSRHP00000020975.1"/>
    <property type="gene ID" value="ENSSRHG00000011191.1"/>
</dbReference>
<feature type="domain" description="UBA" evidence="2">
    <location>
        <begin position="1"/>
        <end position="42"/>
    </location>
</feature>
<organism evidence="3 4">
    <name type="scientific">Sinocyclocheilus rhinocerous</name>
    <dbReference type="NCBI Taxonomy" id="307959"/>
    <lineage>
        <taxon>Eukaryota</taxon>
        <taxon>Metazoa</taxon>
        <taxon>Chordata</taxon>
        <taxon>Craniata</taxon>
        <taxon>Vertebrata</taxon>
        <taxon>Euteleostomi</taxon>
        <taxon>Actinopterygii</taxon>
        <taxon>Neopterygii</taxon>
        <taxon>Teleostei</taxon>
        <taxon>Ostariophysi</taxon>
        <taxon>Cypriniformes</taxon>
        <taxon>Cyprinidae</taxon>
        <taxon>Cyprininae</taxon>
        <taxon>Sinocyclocheilus</taxon>
    </lineage>
</organism>
<dbReference type="SMART" id="SM00165">
    <property type="entry name" value="UBA"/>
    <property type="match status" value="1"/>
</dbReference>
<name>A0A673H5D1_9TELE</name>
<dbReference type="PANTHER" id="PTHR46340">
    <property type="entry name" value="UBX DOMAIN-CONTAINING PROTEIN 1"/>
    <property type="match status" value="1"/>
</dbReference>
<reference evidence="3" key="1">
    <citation type="submission" date="2025-08" db="UniProtKB">
        <authorList>
            <consortium name="Ensembl"/>
        </authorList>
    </citation>
    <scope>IDENTIFICATION</scope>
</reference>
<dbReference type="PROSITE" id="PS50030">
    <property type="entry name" value="UBA"/>
    <property type="match status" value="1"/>
</dbReference>
<dbReference type="Proteomes" id="UP000472270">
    <property type="component" value="Unassembled WGS sequence"/>
</dbReference>
<dbReference type="GO" id="GO:0005737">
    <property type="term" value="C:cytoplasm"/>
    <property type="evidence" value="ECO:0007669"/>
    <property type="project" value="TreeGrafter"/>
</dbReference>
<keyword evidence="4" id="KW-1185">Reference proteome</keyword>
<dbReference type="GO" id="GO:0005634">
    <property type="term" value="C:nucleus"/>
    <property type="evidence" value="ECO:0007669"/>
    <property type="project" value="TreeGrafter"/>
</dbReference>
<dbReference type="InterPro" id="IPR015940">
    <property type="entry name" value="UBA"/>
</dbReference>
<dbReference type="SUPFAM" id="SSF46934">
    <property type="entry name" value="UBA-like"/>
    <property type="match status" value="1"/>
</dbReference>
<dbReference type="GO" id="GO:0032435">
    <property type="term" value="P:negative regulation of proteasomal ubiquitin-dependent protein catabolic process"/>
    <property type="evidence" value="ECO:0007669"/>
    <property type="project" value="TreeGrafter"/>
</dbReference>
<dbReference type="AlphaFoldDB" id="A0A673H5D1"/>
<reference evidence="3" key="2">
    <citation type="submission" date="2025-09" db="UniProtKB">
        <authorList>
            <consortium name="Ensembl"/>
        </authorList>
    </citation>
    <scope>IDENTIFICATION</scope>
</reference>
<accession>A0A673H5D1</accession>
<protein>
    <recommendedName>
        <fullName evidence="2">UBA domain-containing protein</fullName>
    </recommendedName>
</protein>
<dbReference type="GO" id="GO:0036435">
    <property type="term" value="F:K48-linked polyubiquitin modification-dependent protein binding"/>
    <property type="evidence" value="ECO:0007669"/>
    <property type="project" value="TreeGrafter"/>
</dbReference>
<dbReference type="InterPro" id="IPR041923">
    <property type="entry name" value="UBA_UBXN1"/>
</dbReference>
<feature type="compositionally biased region" description="Low complexity" evidence="1">
    <location>
        <begin position="62"/>
        <end position="82"/>
    </location>
</feature>
<dbReference type="Gene3D" id="1.10.8.10">
    <property type="entry name" value="DNA helicase RuvA subunit, C-terminal domain"/>
    <property type="match status" value="2"/>
</dbReference>
<dbReference type="FunFam" id="1.10.8.10:FF:000044">
    <property type="entry name" value="UBX domain-containing protein 1"/>
    <property type="match status" value="1"/>
</dbReference>
<dbReference type="Pfam" id="PF22562">
    <property type="entry name" value="UBA_7"/>
    <property type="match status" value="1"/>
</dbReference>
<evidence type="ECO:0000313" key="4">
    <source>
        <dbReference type="Proteomes" id="UP000472270"/>
    </source>
</evidence>
<feature type="region of interest" description="Disordered" evidence="1">
    <location>
        <begin position="44"/>
        <end position="93"/>
    </location>
</feature>
<dbReference type="GO" id="GO:1903094">
    <property type="term" value="P:negative regulation of protein K48-linked deubiquitination"/>
    <property type="evidence" value="ECO:0007669"/>
    <property type="project" value="TreeGrafter"/>
</dbReference>
<sequence>MAECTTLDSLLEMGFDRNRAEKAVAHTENQGIERAMDWLMEHENDPDINEPYVPPAGNTLGTTEVQSQSPTETSESTEVAEQMGDAKSPITEEERMEQVKRFVLCAADLKMYYCKKHI</sequence>
<evidence type="ECO:0000256" key="1">
    <source>
        <dbReference type="SAM" id="MobiDB-lite"/>
    </source>
</evidence>
<dbReference type="InterPro" id="IPR009060">
    <property type="entry name" value="UBA-like_sf"/>
</dbReference>